<name>A0A8B8AMM8_CRAVI</name>
<dbReference type="OrthoDB" id="8954335at2759"/>
<evidence type="ECO:0000259" key="1">
    <source>
        <dbReference type="PROSITE" id="PS50853"/>
    </source>
</evidence>
<sequence length="218" mass="24864">MVYFRKKSEHEKWECITTKDRSCSLEITGLPLNTEFVVKVRACTDSERGPTGDESSPITTKNLAYKIKDASTLRQGTKNKLPVYDVPFHEERDESLKIRTVRIGRTPEKEQTPSFKSVLMVSTSHSGKTNLLLGILNFIVGVSYNDAFRLGFAPELLDKTLEYQGWTTVYQFLENEGGEVEIPLMLIDIPRNERSTEEDMKKIPVQLISFLRPEVQST</sequence>
<dbReference type="InterPro" id="IPR036116">
    <property type="entry name" value="FN3_sf"/>
</dbReference>
<dbReference type="InterPro" id="IPR013783">
    <property type="entry name" value="Ig-like_fold"/>
</dbReference>
<accession>A0A8B8AMM8</accession>
<keyword evidence="2" id="KW-1185">Reference proteome</keyword>
<proteinExistence type="predicted"/>
<dbReference type="PROSITE" id="PS50853">
    <property type="entry name" value="FN3"/>
    <property type="match status" value="1"/>
</dbReference>
<protein>
    <submittedName>
        <fullName evidence="3">Uncharacterized protein LOC111102765</fullName>
    </submittedName>
</protein>
<dbReference type="InterPro" id="IPR003961">
    <property type="entry name" value="FN3_dom"/>
</dbReference>
<dbReference type="Proteomes" id="UP000694844">
    <property type="component" value="Chromosome 7"/>
</dbReference>
<dbReference type="GeneID" id="111102765"/>
<feature type="domain" description="Fibronectin type-III" evidence="1">
    <location>
        <begin position="1"/>
        <end position="63"/>
    </location>
</feature>
<dbReference type="RefSeq" id="XP_022291339.1">
    <property type="nucleotide sequence ID" value="XM_022435631.1"/>
</dbReference>
<evidence type="ECO:0000313" key="3">
    <source>
        <dbReference type="RefSeq" id="XP_022291339.1"/>
    </source>
</evidence>
<gene>
    <name evidence="3" type="primary">LOC111102765</name>
</gene>
<dbReference type="CDD" id="cd00063">
    <property type="entry name" value="FN3"/>
    <property type="match status" value="1"/>
</dbReference>
<reference evidence="3" key="1">
    <citation type="submission" date="2025-08" db="UniProtKB">
        <authorList>
            <consortium name="RefSeq"/>
        </authorList>
    </citation>
    <scope>IDENTIFICATION</scope>
    <source>
        <tissue evidence="3">Whole sample</tissue>
    </source>
</reference>
<dbReference type="AlphaFoldDB" id="A0A8B8AMM8"/>
<organism evidence="2 3">
    <name type="scientific">Crassostrea virginica</name>
    <name type="common">Eastern oyster</name>
    <dbReference type="NCBI Taxonomy" id="6565"/>
    <lineage>
        <taxon>Eukaryota</taxon>
        <taxon>Metazoa</taxon>
        <taxon>Spiralia</taxon>
        <taxon>Lophotrochozoa</taxon>
        <taxon>Mollusca</taxon>
        <taxon>Bivalvia</taxon>
        <taxon>Autobranchia</taxon>
        <taxon>Pteriomorphia</taxon>
        <taxon>Ostreida</taxon>
        <taxon>Ostreoidea</taxon>
        <taxon>Ostreidae</taxon>
        <taxon>Crassostrea</taxon>
    </lineage>
</organism>
<dbReference type="SUPFAM" id="SSF49265">
    <property type="entry name" value="Fibronectin type III"/>
    <property type="match status" value="1"/>
</dbReference>
<dbReference type="KEGG" id="cvn:111102765"/>
<evidence type="ECO:0000313" key="2">
    <source>
        <dbReference type="Proteomes" id="UP000694844"/>
    </source>
</evidence>
<dbReference type="Gene3D" id="2.60.40.10">
    <property type="entry name" value="Immunoglobulins"/>
    <property type="match status" value="1"/>
</dbReference>